<feature type="domain" description="PDZ" evidence="1">
    <location>
        <begin position="380"/>
        <end position="421"/>
    </location>
</feature>
<protein>
    <recommendedName>
        <fullName evidence="1">PDZ domain-containing protein</fullName>
    </recommendedName>
</protein>
<sequence length="449" mass="51000">MYILKKHIVLILICICGITQAQNDFKILNGKDKASVSFKLINNLIVIPVEINGIKMSFLLDSGVNKPILFSLKPGDSLTIEQKERIQLRGLGSGNTITAVKARSNSFKIKNIQKLNLELYIILDKNINMSTRLGVPVHGIIGYDVFKDFIVEINYNTEKIKFYKPESYEYRSCKKCTDLPLTFRNNKPYIDVNVTIEDNEVPNIPVKLLIDSGGSDALWLFKDTEKRINVPEKSFPDFLGRGLSGSIYGTRARVKNFSIGNFSFENAKVAFPDSTAITYVKNFKERNGSLGGEILKRFRVIFDYGNKRIRLKKSKYFSEPFRYNMSGIELQHNGMRVIKEEKKRSGDIQTNYGRNSSTIGEVSVVYEHYNKFSLVKAFEIAEIRKNSPAANAGLKEGDIIVSINGRDVHTYSLSKVSGLLQGKKNKKMRIKVIRGKSVLKFEFRLEEVL</sequence>
<proteinExistence type="predicted"/>
<dbReference type="SMART" id="SM00228">
    <property type="entry name" value="PDZ"/>
    <property type="match status" value="1"/>
</dbReference>
<dbReference type="InterPro" id="IPR041489">
    <property type="entry name" value="PDZ_6"/>
</dbReference>
<dbReference type="Gene3D" id="2.30.42.10">
    <property type="match status" value="1"/>
</dbReference>
<reference evidence="2 3" key="1">
    <citation type="journal article" date="2013" name="Int. J. Syst. Evol. Microbiol.">
        <title>Kordia antarctica sp. nov., isolated from Antarctic seawater.</title>
        <authorList>
            <person name="Baek K."/>
            <person name="Choi A."/>
            <person name="Kang I."/>
            <person name="Lee K."/>
            <person name="Cho J.C."/>
        </authorList>
    </citation>
    <scope>NUCLEOTIDE SEQUENCE [LARGE SCALE GENOMIC DNA]</scope>
    <source>
        <strain evidence="2 3">IMCC3317</strain>
    </source>
</reference>
<dbReference type="InterPro" id="IPR021109">
    <property type="entry name" value="Peptidase_aspartic_dom_sf"/>
</dbReference>
<dbReference type="KEGG" id="kan:IMCC3317_40090"/>
<organism evidence="2 3">
    <name type="scientific">Kordia antarctica</name>
    <dbReference type="NCBI Taxonomy" id="1218801"/>
    <lineage>
        <taxon>Bacteria</taxon>
        <taxon>Pseudomonadati</taxon>
        <taxon>Bacteroidota</taxon>
        <taxon>Flavobacteriia</taxon>
        <taxon>Flavobacteriales</taxon>
        <taxon>Flavobacteriaceae</taxon>
        <taxon>Kordia</taxon>
    </lineage>
</organism>
<accession>A0A7L4ZPR2</accession>
<evidence type="ECO:0000313" key="3">
    <source>
        <dbReference type="Proteomes" id="UP000464657"/>
    </source>
</evidence>
<dbReference type="Gene3D" id="2.40.70.10">
    <property type="entry name" value="Acid Proteases"/>
    <property type="match status" value="2"/>
</dbReference>
<evidence type="ECO:0000313" key="2">
    <source>
        <dbReference type="EMBL" id="QHI38615.1"/>
    </source>
</evidence>
<dbReference type="InterPro" id="IPR001478">
    <property type="entry name" value="PDZ"/>
</dbReference>
<dbReference type="AlphaFoldDB" id="A0A7L4ZPR2"/>
<dbReference type="InterPro" id="IPR036034">
    <property type="entry name" value="PDZ_sf"/>
</dbReference>
<dbReference type="Pfam" id="PF13650">
    <property type="entry name" value="Asp_protease_2"/>
    <property type="match status" value="2"/>
</dbReference>
<name>A0A7L4ZPR2_9FLAO</name>
<dbReference type="SUPFAM" id="SSF50156">
    <property type="entry name" value="PDZ domain-like"/>
    <property type="match status" value="1"/>
</dbReference>
<dbReference type="Proteomes" id="UP000464657">
    <property type="component" value="Chromosome"/>
</dbReference>
<dbReference type="EMBL" id="CP019288">
    <property type="protein sequence ID" value="QHI38615.1"/>
    <property type="molecule type" value="Genomic_DNA"/>
</dbReference>
<dbReference type="Pfam" id="PF17820">
    <property type="entry name" value="PDZ_6"/>
    <property type="match status" value="1"/>
</dbReference>
<evidence type="ECO:0000259" key="1">
    <source>
        <dbReference type="PROSITE" id="PS50106"/>
    </source>
</evidence>
<keyword evidence="3" id="KW-1185">Reference proteome</keyword>
<dbReference type="PROSITE" id="PS50106">
    <property type="entry name" value="PDZ"/>
    <property type="match status" value="1"/>
</dbReference>
<gene>
    <name evidence="2" type="ORF">IMCC3317_40090</name>
</gene>